<evidence type="ECO:0000256" key="2">
    <source>
        <dbReference type="ARBA" id="ARBA00006739"/>
    </source>
</evidence>
<evidence type="ECO:0000313" key="6">
    <source>
        <dbReference type="Proteomes" id="UP000326546"/>
    </source>
</evidence>
<keyword evidence="3" id="KW-0328">Glycosyltransferase</keyword>
<comment type="pathway">
    <text evidence="1">Cell wall biogenesis; cell wall polysaccharide biosynthesis.</text>
</comment>
<sequence>MTESLPESATRVRVLVVVVTYNSASLIRDLSAALEEWLERDPGFRLAVIENSHSQETVDVVREATQESSDKVMITLAARNLGFAPAVNAAVSAAEHQWGTADVIVLLNPDVSTSGSALSAVAEHLQDRTIGISAPMLVDVNGRPDRGVARRYWNRRRLFAEVLGAPSLALGLGTAPRHISLHRTPADVDITSGAFMAIRREVFGVGLDTRLPMYLEDQEICHRAHQLGYRVVVLPGVIAQHVGAHSRKTNAPMQRQLRMMELAKAPALSLMDVGGTSAAGVRAIVASAGTARFTVALTAAIASVVTRRHREWARSQMRLGTWFVAWAASADAVDPVRWDHP</sequence>
<evidence type="ECO:0000256" key="3">
    <source>
        <dbReference type="ARBA" id="ARBA00022676"/>
    </source>
</evidence>
<keyword evidence="4 5" id="KW-0808">Transferase</keyword>
<dbReference type="PANTHER" id="PTHR43179">
    <property type="entry name" value="RHAMNOSYLTRANSFERASE WBBL"/>
    <property type="match status" value="1"/>
</dbReference>
<dbReference type="PANTHER" id="PTHR43179:SF12">
    <property type="entry name" value="GALACTOFURANOSYLTRANSFERASE GLFT2"/>
    <property type="match status" value="1"/>
</dbReference>
<dbReference type="InterPro" id="IPR029044">
    <property type="entry name" value="Nucleotide-diphossugar_trans"/>
</dbReference>
<dbReference type="Pfam" id="PF13641">
    <property type="entry name" value="Glyco_tranf_2_3"/>
    <property type="match status" value="1"/>
</dbReference>
<dbReference type="Gene3D" id="3.90.550.10">
    <property type="entry name" value="Spore Coat Polysaccharide Biosynthesis Protein SpsA, Chain A"/>
    <property type="match status" value="1"/>
</dbReference>
<name>A0A5J6V8P0_9MICO</name>
<dbReference type="AlphaFoldDB" id="A0A5J6V8P0"/>
<dbReference type="SUPFAM" id="SSF53448">
    <property type="entry name" value="Nucleotide-diphospho-sugar transferases"/>
    <property type="match status" value="1"/>
</dbReference>
<evidence type="ECO:0000313" key="5">
    <source>
        <dbReference type="EMBL" id="QFG69724.1"/>
    </source>
</evidence>
<dbReference type="OrthoDB" id="9771846at2"/>
<accession>A0A5J6V8P0</accession>
<dbReference type="KEGG" id="serw:FY030_14350"/>
<organism evidence="5 6">
    <name type="scientific">Ornithinimicrobium pratense</name>
    <dbReference type="NCBI Taxonomy" id="2593973"/>
    <lineage>
        <taxon>Bacteria</taxon>
        <taxon>Bacillati</taxon>
        <taxon>Actinomycetota</taxon>
        <taxon>Actinomycetes</taxon>
        <taxon>Micrococcales</taxon>
        <taxon>Ornithinimicrobiaceae</taxon>
        <taxon>Ornithinimicrobium</taxon>
    </lineage>
</organism>
<reference evidence="5 6" key="1">
    <citation type="submission" date="2019-09" db="EMBL/GenBank/DDBJ databases">
        <title>Serinicoccus pratensis sp. nov., isolated from meadow soil.</title>
        <authorList>
            <person name="Zhang W."/>
        </authorList>
    </citation>
    <scope>NUCLEOTIDE SEQUENCE [LARGE SCALE GENOMIC DNA]</scope>
    <source>
        <strain evidence="5 6">W204</strain>
    </source>
</reference>
<dbReference type="EMBL" id="CP044427">
    <property type="protein sequence ID" value="QFG69724.1"/>
    <property type="molecule type" value="Genomic_DNA"/>
</dbReference>
<evidence type="ECO:0000256" key="4">
    <source>
        <dbReference type="ARBA" id="ARBA00022679"/>
    </source>
</evidence>
<proteinExistence type="inferred from homology"/>
<dbReference type="RefSeq" id="WP_158062218.1">
    <property type="nucleotide sequence ID" value="NZ_CP044427.1"/>
</dbReference>
<dbReference type="Proteomes" id="UP000326546">
    <property type="component" value="Chromosome"/>
</dbReference>
<comment type="similarity">
    <text evidence="2">Belongs to the glycosyltransferase 2 family.</text>
</comment>
<dbReference type="GO" id="GO:0016757">
    <property type="term" value="F:glycosyltransferase activity"/>
    <property type="evidence" value="ECO:0007669"/>
    <property type="project" value="UniProtKB-KW"/>
</dbReference>
<keyword evidence="6" id="KW-1185">Reference proteome</keyword>
<gene>
    <name evidence="5" type="ORF">FY030_14350</name>
</gene>
<protein>
    <submittedName>
        <fullName evidence="5">Glycosyltransferase</fullName>
    </submittedName>
</protein>
<evidence type="ECO:0000256" key="1">
    <source>
        <dbReference type="ARBA" id="ARBA00004776"/>
    </source>
</evidence>